<gene>
    <name evidence="1" type="ORF">ISALK_07930</name>
</gene>
<proteinExistence type="predicted"/>
<sequence>MNHKQKKAPPSMDEWLKEVKKGPEAHEEGMYLVHNGVVRKTPKIKVRQGIDEGRIINKLEFSYDSEKVLKVIEETKELEGIFHVKVWLNEGVLEVGDDIMFVLIGGDIRPRVIDALQFAVGKIKNECVTEIEISDSKHQ</sequence>
<evidence type="ECO:0000313" key="1">
    <source>
        <dbReference type="EMBL" id="NBG88429.1"/>
    </source>
</evidence>
<keyword evidence="2" id="KW-1185">Reference proteome</keyword>
<protein>
    <submittedName>
        <fullName evidence="1">Molybdopterin biosynthesis protein</fullName>
    </submittedName>
</protein>
<dbReference type="Proteomes" id="UP000449710">
    <property type="component" value="Unassembled WGS sequence"/>
</dbReference>
<accession>A0AA43XLG9</accession>
<organism evidence="1 2">
    <name type="scientific">Isachenkonia alkalipeptolytica</name>
    <dbReference type="NCBI Taxonomy" id="2565777"/>
    <lineage>
        <taxon>Bacteria</taxon>
        <taxon>Bacillati</taxon>
        <taxon>Bacillota</taxon>
        <taxon>Clostridia</taxon>
        <taxon>Eubacteriales</taxon>
        <taxon>Clostridiaceae</taxon>
        <taxon>Isachenkonia</taxon>
    </lineage>
</organism>
<evidence type="ECO:0000313" key="2">
    <source>
        <dbReference type="Proteomes" id="UP000449710"/>
    </source>
</evidence>
<name>A0AA43XLG9_9CLOT</name>
<reference evidence="1 2" key="1">
    <citation type="submission" date="2019-04" db="EMBL/GenBank/DDBJ databases">
        <title>Isachenkonia alkalipeptolytica gen. nov. sp. nov. a new anaerobic, alkiliphilic organothrophic bacterium capable to reduce synthesized ferrihydrite isolated from a soda lake.</title>
        <authorList>
            <person name="Toshchakov S.V."/>
            <person name="Zavarzina D.G."/>
            <person name="Zhilina T.N."/>
            <person name="Kostrikina N.A."/>
            <person name="Kublanov I.V."/>
        </authorList>
    </citation>
    <scope>NUCLEOTIDE SEQUENCE [LARGE SCALE GENOMIC DNA]</scope>
    <source>
        <strain evidence="1 2">Z-1701</strain>
    </source>
</reference>
<dbReference type="SUPFAM" id="SSF54690">
    <property type="entry name" value="Molybdopterin synthase subunit MoaE"/>
    <property type="match status" value="1"/>
</dbReference>
<dbReference type="InterPro" id="IPR003448">
    <property type="entry name" value="Mopterin_biosynth_MoaE"/>
</dbReference>
<dbReference type="Pfam" id="PF02391">
    <property type="entry name" value="MoaE"/>
    <property type="match status" value="1"/>
</dbReference>
<dbReference type="InterPro" id="IPR036563">
    <property type="entry name" value="MoaE_sf"/>
</dbReference>
<dbReference type="EMBL" id="SUMG01000008">
    <property type="protein sequence ID" value="NBG88429.1"/>
    <property type="molecule type" value="Genomic_DNA"/>
</dbReference>
<dbReference type="RefSeq" id="WP_160720997.1">
    <property type="nucleotide sequence ID" value="NZ_SUMG01000008.1"/>
</dbReference>
<dbReference type="Gene3D" id="3.90.1170.40">
    <property type="entry name" value="Molybdopterin biosynthesis MoaE subunit"/>
    <property type="match status" value="1"/>
</dbReference>
<dbReference type="GO" id="GO:0006777">
    <property type="term" value="P:Mo-molybdopterin cofactor biosynthetic process"/>
    <property type="evidence" value="ECO:0007669"/>
    <property type="project" value="InterPro"/>
</dbReference>
<comment type="caution">
    <text evidence="1">The sequence shown here is derived from an EMBL/GenBank/DDBJ whole genome shotgun (WGS) entry which is preliminary data.</text>
</comment>
<dbReference type="AlphaFoldDB" id="A0AA43XLG9"/>